<evidence type="ECO:0000313" key="1">
    <source>
        <dbReference type="EMBL" id="GAG90966.1"/>
    </source>
</evidence>
<accession>X1D3B6</accession>
<dbReference type="EMBL" id="BART01027206">
    <property type="protein sequence ID" value="GAG90966.1"/>
    <property type="molecule type" value="Genomic_DNA"/>
</dbReference>
<gene>
    <name evidence="1" type="ORF">S01H4_48289</name>
</gene>
<feature type="non-terminal residue" evidence="1">
    <location>
        <position position="37"/>
    </location>
</feature>
<comment type="caution">
    <text evidence="1">The sequence shown here is derived from an EMBL/GenBank/DDBJ whole genome shotgun (WGS) entry which is preliminary data.</text>
</comment>
<protein>
    <submittedName>
        <fullName evidence="1">Uncharacterized protein</fullName>
    </submittedName>
</protein>
<dbReference type="AlphaFoldDB" id="X1D3B6"/>
<name>X1D3B6_9ZZZZ</name>
<sequence>MTESGKENIIVMAIFMVTKDDVLTCSNELGIPKEEIT</sequence>
<organism evidence="1">
    <name type="scientific">marine sediment metagenome</name>
    <dbReference type="NCBI Taxonomy" id="412755"/>
    <lineage>
        <taxon>unclassified sequences</taxon>
        <taxon>metagenomes</taxon>
        <taxon>ecological metagenomes</taxon>
    </lineage>
</organism>
<reference evidence="1" key="1">
    <citation type="journal article" date="2014" name="Front. Microbiol.">
        <title>High frequency of phylogenetically diverse reductive dehalogenase-homologous genes in deep subseafloor sedimentary metagenomes.</title>
        <authorList>
            <person name="Kawai M."/>
            <person name="Futagami T."/>
            <person name="Toyoda A."/>
            <person name="Takaki Y."/>
            <person name="Nishi S."/>
            <person name="Hori S."/>
            <person name="Arai W."/>
            <person name="Tsubouchi T."/>
            <person name="Morono Y."/>
            <person name="Uchiyama I."/>
            <person name="Ito T."/>
            <person name="Fujiyama A."/>
            <person name="Inagaki F."/>
            <person name="Takami H."/>
        </authorList>
    </citation>
    <scope>NUCLEOTIDE SEQUENCE</scope>
    <source>
        <strain evidence="1">Expedition CK06-06</strain>
    </source>
</reference>
<proteinExistence type="predicted"/>